<dbReference type="AlphaFoldDB" id="A0AAD4QLZ5"/>
<dbReference type="Gene3D" id="1.20.1280.50">
    <property type="match status" value="1"/>
</dbReference>
<proteinExistence type="predicted"/>
<dbReference type="Gene3D" id="3.80.10.10">
    <property type="entry name" value="Ribonuclease Inhibitor"/>
    <property type="match status" value="1"/>
</dbReference>
<feature type="compositionally biased region" description="Acidic residues" evidence="1">
    <location>
        <begin position="535"/>
        <end position="547"/>
    </location>
</feature>
<protein>
    <recommendedName>
        <fullName evidence="2">F-box domain-containing protein</fullName>
    </recommendedName>
</protein>
<dbReference type="InterPro" id="IPR001810">
    <property type="entry name" value="F-box_dom"/>
</dbReference>
<accession>A0AAD4QLZ5</accession>
<comment type="caution">
    <text evidence="3">The sequence shown here is derived from an EMBL/GenBank/DDBJ whole genome shotgun (WGS) entry which is preliminary data.</text>
</comment>
<name>A0AAD4QLZ5_9AGAM</name>
<organism evidence="3 4">
    <name type="scientific">Multifurca ochricompacta</name>
    <dbReference type="NCBI Taxonomy" id="376703"/>
    <lineage>
        <taxon>Eukaryota</taxon>
        <taxon>Fungi</taxon>
        <taxon>Dikarya</taxon>
        <taxon>Basidiomycota</taxon>
        <taxon>Agaricomycotina</taxon>
        <taxon>Agaricomycetes</taxon>
        <taxon>Russulales</taxon>
        <taxon>Russulaceae</taxon>
        <taxon>Multifurca</taxon>
    </lineage>
</organism>
<dbReference type="Proteomes" id="UP001203297">
    <property type="component" value="Unassembled WGS sequence"/>
</dbReference>
<feature type="domain" description="F-box" evidence="2">
    <location>
        <begin position="35"/>
        <end position="92"/>
    </location>
</feature>
<sequence length="547" mass="61226">MDNVFYDIDSQLSLYTDPRHAQSLKYFRNSLVPVSRLPNILLTHIFTLLLNDSQHIYHQHTSPTCLHVSHVCRTWRDAALHCSLLWTNILFRPPEWTAIMLERSRTAPLTIEVLILPRDFANTAFLNSVRLALSHIRHIRYLCIILLDRCHDLGDLLSFFPSESPSALEELTLSSHSDFPIYTFPSFESASQLRSLDLNRCHINWQMFSSLGNLTSLVLKDIPIISRPSIDNILFILRSMSNLEKLALIHAIPELPTSIRTLPPTPGITPIKLERLSHLSLAGFVLDCVNVMRHFIMPRCKQVNLRAESRWRLPEVTLAISPLANIISSIFSEHYKQEIPYLGSINWTPGNAISIIARPASTASCPVIDVDEPFLDLSLSWCYSRHQGILETSPGFGTLLLSLPLGRIVEFSVSLSAREEYIEIAEWLKVIICLSRVETVILSGGCTYGFVIALHTAHVSNLPSSNGPSAQELFSTLTGSLTRRRQLGWSIPSIRLVSCYITPPRLAVLNTLASGPVECIGEPETWGVGELDSGSSDEDTFGGDDED</sequence>
<gene>
    <name evidence="3" type="ORF">B0F90DRAFT_1710492</name>
</gene>
<feature type="region of interest" description="Disordered" evidence="1">
    <location>
        <begin position="526"/>
        <end position="547"/>
    </location>
</feature>
<keyword evidence="4" id="KW-1185">Reference proteome</keyword>
<dbReference type="Pfam" id="PF12937">
    <property type="entry name" value="F-box-like"/>
    <property type="match status" value="1"/>
</dbReference>
<evidence type="ECO:0000259" key="2">
    <source>
        <dbReference type="Pfam" id="PF12937"/>
    </source>
</evidence>
<dbReference type="InterPro" id="IPR032675">
    <property type="entry name" value="LRR_dom_sf"/>
</dbReference>
<evidence type="ECO:0000313" key="4">
    <source>
        <dbReference type="Proteomes" id="UP001203297"/>
    </source>
</evidence>
<reference evidence="3" key="1">
    <citation type="journal article" date="2022" name="New Phytol.">
        <title>Evolutionary transition to the ectomycorrhizal habit in the genomes of a hyperdiverse lineage of mushroom-forming fungi.</title>
        <authorList>
            <person name="Looney B."/>
            <person name="Miyauchi S."/>
            <person name="Morin E."/>
            <person name="Drula E."/>
            <person name="Courty P.E."/>
            <person name="Kohler A."/>
            <person name="Kuo A."/>
            <person name="LaButti K."/>
            <person name="Pangilinan J."/>
            <person name="Lipzen A."/>
            <person name="Riley R."/>
            <person name="Andreopoulos W."/>
            <person name="He G."/>
            <person name="Johnson J."/>
            <person name="Nolan M."/>
            <person name="Tritt A."/>
            <person name="Barry K.W."/>
            <person name="Grigoriev I.V."/>
            <person name="Nagy L.G."/>
            <person name="Hibbett D."/>
            <person name="Henrissat B."/>
            <person name="Matheny P.B."/>
            <person name="Labbe J."/>
            <person name="Martin F.M."/>
        </authorList>
    </citation>
    <scope>NUCLEOTIDE SEQUENCE</scope>
    <source>
        <strain evidence="3">BPL690</strain>
    </source>
</reference>
<evidence type="ECO:0000256" key="1">
    <source>
        <dbReference type="SAM" id="MobiDB-lite"/>
    </source>
</evidence>
<dbReference type="SUPFAM" id="SSF52047">
    <property type="entry name" value="RNI-like"/>
    <property type="match status" value="1"/>
</dbReference>
<evidence type="ECO:0000313" key="3">
    <source>
        <dbReference type="EMBL" id="KAI0303372.1"/>
    </source>
</evidence>
<dbReference type="EMBL" id="WTXG01000009">
    <property type="protein sequence ID" value="KAI0303372.1"/>
    <property type="molecule type" value="Genomic_DNA"/>
</dbReference>